<evidence type="ECO:0000256" key="1">
    <source>
        <dbReference type="SAM" id="MobiDB-lite"/>
    </source>
</evidence>
<dbReference type="KEGG" id="agv:OJF2_10130"/>
<accession>A0A5B9VVR0</accession>
<keyword evidence="3" id="KW-1185">Reference proteome</keyword>
<dbReference type="AlphaFoldDB" id="A0A5B9VVR0"/>
<protein>
    <submittedName>
        <fullName evidence="2">Uncharacterized protein</fullName>
    </submittedName>
</protein>
<evidence type="ECO:0000313" key="3">
    <source>
        <dbReference type="Proteomes" id="UP000324233"/>
    </source>
</evidence>
<dbReference type="Proteomes" id="UP000324233">
    <property type="component" value="Chromosome"/>
</dbReference>
<reference evidence="2 3" key="1">
    <citation type="submission" date="2019-08" db="EMBL/GenBank/DDBJ databases">
        <title>Deep-cultivation of Planctomycetes and their phenomic and genomic characterization uncovers novel biology.</title>
        <authorList>
            <person name="Wiegand S."/>
            <person name="Jogler M."/>
            <person name="Boedeker C."/>
            <person name="Pinto D."/>
            <person name="Vollmers J."/>
            <person name="Rivas-Marin E."/>
            <person name="Kohn T."/>
            <person name="Peeters S.H."/>
            <person name="Heuer A."/>
            <person name="Rast P."/>
            <person name="Oberbeckmann S."/>
            <person name="Bunk B."/>
            <person name="Jeske O."/>
            <person name="Meyerdierks A."/>
            <person name="Storesund J.E."/>
            <person name="Kallscheuer N."/>
            <person name="Luecker S."/>
            <person name="Lage O.M."/>
            <person name="Pohl T."/>
            <person name="Merkel B.J."/>
            <person name="Hornburger P."/>
            <person name="Mueller R.-W."/>
            <person name="Bruemmer F."/>
            <person name="Labrenz M."/>
            <person name="Spormann A.M."/>
            <person name="Op den Camp H."/>
            <person name="Overmann J."/>
            <person name="Amann R."/>
            <person name="Jetten M.S.M."/>
            <person name="Mascher T."/>
            <person name="Medema M.H."/>
            <person name="Devos D.P."/>
            <person name="Kaster A.-K."/>
            <person name="Ovreas L."/>
            <person name="Rohde M."/>
            <person name="Galperin M.Y."/>
            <person name="Jogler C."/>
        </authorList>
    </citation>
    <scope>NUCLEOTIDE SEQUENCE [LARGE SCALE GENOMIC DNA]</scope>
    <source>
        <strain evidence="2 3">OJF2</strain>
    </source>
</reference>
<feature type="compositionally biased region" description="Polar residues" evidence="1">
    <location>
        <begin position="82"/>
        <end position="95"/>
    </location>
</feature>
<organism evidence="2 3">
    <name type="scientific">Aquisphaera giovannonii</name>
    <dbReference type="NCBI Taxonomy" id="406548"/>
    <lineage>
        <taxon>Bacteria</taxon>
        <taxon>Pseudomonadati</taxon>
        <taxon>Planctomycetota</taxon>
        <taxon>Planctomycetia</taxon>
        <taxon>Isosphaerales</taxon>
        <taxon>Isosphaeraceae</taxon>
        <taxon>Aquisphaera</taxon>
    </lineage>
</organism>
<evidence type="ECO:0000313" key="2">
    <source>
        <dbReference type="EMBL" id="QEH32536.1"/>
    </source>
</evidence>
<name>A0A5B9VVR0_9BACT</name>
<sequence>MEPTRGRSRPRWTADKVNTVLRDRLRSWLARPRAGRSGRMMLLPALPQATDGRDAADLFGRAFAWVKGPKEGRISTPVPDSLGTSGRSSDTTASA</sequence>
<proteinExistence type="predicted"/>
<dbReference type="EMBL" id="CP042997">
    <property type="protein sequence ID" value="QEH32536.1"/>
    <property type="molecule type" value="Genomic_DNA"/>
</dbReference>
<gene>
    <name evidence="2" type="ORF">OJF2_10130</name>
</gene>
<feature type="region of interest" description="Disordered" evidence="1">
    <location>
        <begin position="69"/>
        <end position="95"/>
    </location>
</feature>